<reference evidence="3 4" key="1">
    <citation type="submission" date="2021-07" db="EMBL/GenBank/DDBJ databases">
        <title>Genome data of Colletotrichum spaethianum.</title>
        <authorList>
            <person name="Utami Y.D."/>
            <person name="Hiruma K."/>
        </authorList>
    </citation>
    <scope>NUCLEOTIDE SEQUENCE [LARGE SCALE GENOMIC DNA]</scope>
    <source>
        <strain evidence="3 4">MAFF 242679</strain>
    </source>
</reference>
<comment type="caution">
    <text evidence="3">The sequence shown here is derived from an EMBL/GenBank/DDBJ whole genome shotgun (WGS) entry which is preliminary data.</text>
</comment>
<keyword evidence="2" id="KW-1133">Transmembrane helix</keyword>
<feature type="transmembrane region" description="Helical" evidence="2">
    <location>
        <begin position="45"/>
        <end position="65"/>
    </location>
</feature>
<keyword evidence="2" id="KW-0812">Transmembrane</keyword>
<evidence type="ECO:0000256" key="1">
    <source>
        <dbReference type="SAM" id="MobiDB-lite"/>
    </source>
</evidence>
<gene>
    <name evidence="3" type="ORF">ColLi_11171</name>
</gene>
<name>A0AA37GVZ7_9PEZI</name>
<evidence type="ECO:0000313" key="4">
    <source>
        <dbReference type="Proteomes" id="UP001055172"/>
    </source>
</evidence>
<sequence>MSGKKTTALETRIEARQIAEGNDAGISQVESSCKPGKASPRPEPAALFSCCVFVAWAFVAWHALLRLNRLEEKRHRSGSEYER</sequence>
<feature type="region of interest" description="Disordered" evidence="1">
    <location>
        <begin position="19"/>
        <end position="42"/>
    </location>
</feature>
<organism evidence="3 4">
    <name type="scientific">Colletotrichum liriopes</name>
    <dbReference type="NCBI Taxonomy" id="708192"/>
    <lineage>
        <taxon>Eukaryota</taxon>
        <taxon>Fungi</taxon>
        <taxon>Dikarya</taxon>
        <taxon>Ascomycota</taxon>
        <taxon>Pezizomycotina</taxon>
        <taxon>Sordariomycetes</taxon>
        <taxon>Hypocreomycetidae</taxon>
        <taxon>Glomerellales</taxon>
        <taxon>Glomerellaceae</taxon>
        <taxon>Colletotrichum</taxon>
        <taxon>Colletotrichum spaethianum species complex</taxon>
    </lineage>
</organism>
<keyword evidence="4" id="KW-1185">Reference proteome</keyword>
<evidence type="ECO:0000313" key="3">
    <source>
        <dbReference type="EMBL" id="GJC88334.1"/>
    </source>
</evidence>
<proteinExistence type="predicted"/>
<keyword evidence="2" id="KW-0472">Membrane</keyword>
<dbReference type="AlphaFoldDB" id="A0AA37GVZ7"/>
<accession>A0AA37GVZ7</accession>
<dbReference type="EMBL" id="BPPX01000032">
    <property type="protein sequence ID" value="GJC88334.1"/>
    <property type="molecule type" value="Genomic_DNA"/>
</dbReference>
<evidence type="ECO:0000256" key="2">
    <source>
        <dbReference type="SAM" id="Phobius"/>
    </source>
</evidence>
<protein>
    <submittedName>
        <fullName evidence="3">Uncharacterized protein</fullName>
    </submittedName>
</protein>
<dbReference type="Proteomes" id="UP001055172">
    <property type="component" value="Unassembled WGS sequence"/>
</dbReference>